<organism evidence="1 2">
    <name type="scientific">Catenuloplanes atrovinosus</name>
    <dbReference type="NCBI Taxonomy" id="137266"/>
    <lineage>
        <taxon>Bacteria</taxon>
        <taxon>Bacillati</taxon>
        <taxon>Actinomycetota</taxon>
        <taxon>Actinomycetes</taxon>
        <taxon>Micromonosporales</taxon>
        <taxon>Micromonosporaceae</taxon>
        <taxon>Catenuloplanes</taxon>
    </lineage>
</organism>
<protein>
    <submittedName>
        <fullName evidence="1">Uncharacterized protein</fullName>
    </submittedName>
</protein>
<sequence length="348" mass="37689">MQDRGLDTSTDAVIAALEAFDREAFGEAMQELARATPRSRPDEVATALTRLAPVLERLPIGVGGHLAQLTGSMVDFGGTPDLVLPVLVDRACEALEAAARFRVLHEKAYGEVPAPDDHERIPATIERFVEGADAHGLSDVEGQALVEAWFTGEHWVQPVLYLAQRRDVRAALPQRDRLTAAVEATRDHLETAGWLHGLLLVLDDAPLIVLHRESGRGFEVTISGIGDNFQLHTLLTAALMGGDRGLPGERPSEEEIAAATDGPELEPEGGMIGRVNLVDGEGTWIWNEGRPADIPVYDGARVVVLDPPPYRRTWSTGRPYPLMVPSVTAEELPAAEAARWLSRVKPAA</sequence>
<proteinExistence type="predicted"/>
<comment type="caution">
    <text evidence="1">The sequence shown here is derived from an EMBL/GenBank/DDBJ whole genome shotgun (WGS) entry which is preliminary data.</text>
</comment>
<evidence type="ECO:0000313" key="1">
    <source>
        <dbReference type="EMBL" id="MDR7276694.1"/>
    </source>
</evidence>
<name>A0AAE3YMV3_9ACTN</name>
<dbReference type="Proteomes" id="UP001183643">
    <property type="component" value="Unassembled WGS sequence"/>
</dbReference>
<dbReference type="AlphaFoldDB" id="A0AAE3YMV3"/>
<accession>A0AAE3YMV3</accession>
<evidence type="ECO:0000313" key="2">
    <source>
        <dbReference type="Proteomes" id="UP001183643"/>
    </source>
</evidence>
<reference evidence="1" key="1">
    <citation type="submission" date="2023-07" db="EMBL/GenBank/DDBJ databases">
        <title>Sequencing the genomes of 1000 actinobacteria strains.</title>
        <authorList>
            <person name="Klenk H.-P."/>
        </authorList>
    </citation>
    <scope>NUCLEOTIDE SEQUENCE</scope>
    <source>
        <strain evidence="1">DSM 44707</strain>
    </source>
</reference>
<dbReference type="EMBL" id="JAVDYB010000001">
    <property type="protein sequence ID" value="MDR7276694.1"/>
    <property type="molecule type" value="Genomic_DNA"/>
</dbReference>
<dbReference type="RefSeq" id="WP_310368914.1">
    <property type="nucleotide sequence ID" value="NZ_JAVDYB010000001.1"/>
</dbReference>
<gene>
    <name evidence="1" type="ORF">J2S41_003472</name>
</gene>
<keyword evidence="2" id="KW-1185">Reference proteome</keyword>